<dbReference type="AlphaFoldDB" id="A0A5N6MV56"/>
<protein>
    <submittedName>
        <fullName evidence="1">Uncharacterized protein</fullName>
    </submittedName>
</protein>
<dbReference type="Proteomes" id="UP000326396">
    <property type="component" value="Linkage Group LG4"/>
</dbReference>
<keyword evidence="2" id="KW-1185">Reference proteome</keyword>
<accession>A0A5N6MV56</accession>
<sequence length="112" mass="13070">MSNDLRSWFVTFPNGMIPLVENWGCDNRLSDGISATKTNTFRKKEVTLRKQHCFRRITYSYRKVYKTTASEGSTLSRFKASEDLVLLKNKSFRRHSSADQDFLKYSLIKDCS</sequence>
<name>A0A5N6MV56_9ASTR</name>
<gene>
    <name evidence="1" type="ORF">E3N88_26538</name>
</gene>
<dbReference type="EMBL" id="SZYD01000014">
    <property type="protein sequence ID" value="KAD4177947.1"/>
    <property type="molecule type" value="Genomic_DNA"/>
</dbReference>
<proteinExistence type="predicted"/>
<evidence type="ECO:0000313" key="2">
    <source>
        <dbReference type="Proteomes" id="UP000326396"/>
    </source>
</evidence>
<organism evidence="1 2">
    <name type="scientific">Mikania micrantha</name>
    <name type="common">bitter vine</name>
    <dbReference type="NCBI Taxonomy" id="192012"/>
    <lineage>
        <taxon>Eukaryota</taxon>
        <taxon>Viridiplantae</taxon>
        <taxon>Streptophyta</taxon>
        <taxon>Embryophyta</taxon>
        <taxon>Tracheophyta</taxon>
        <taxon>Spermatophyta</taxon>
        <taxon>Magnoliopsida</taxon>
        <taxon>eudicotyledons</taxon>
        <taxon>Gunneridae</taxon>
        <taxon>Pentapetalae</taxon>
        <taxon>asterids</taxon>
        <taxon>campanulids</taxon>
        <taxon>Asterales</taxon>
        <taxon>Asteraceae</taxon>
        <taxon>Asteroideae</taxon>
        <taxon>Heliantheae alliance</taxon>
        <taxon>Eupatorieae</taxon>
        <taxon>Mikania</taxon>
    </lineage>
</organism>
<reference evidence="1 2" key="1">
    <citation type="submission" date="2019-05" db="EMBL/GenBank/DDBJ databases">
        <title>Mikania micrantha, genome provides insights into the molecular mechanism of rapid growth.</title>
        <authorList>
            <person name="Liu B."/>
        </authorList>
    </citation>
    <scope>NUCLEOTIDE SEQUENCE [LARGE SCALE GENOMIC DNA]</scope>
    <source>
        <strain evidence="1">NLD-2019</strain>
        <tissue evidence="1">Leaf</tissue>
    </source>
</reference>
<evidence type="ECO:0000313" key="1">
    <source>
        <dbReference type="EMBL" id="KAD4177947.1"/>
    </source>
</evidence>
<comment type="caution">
    <text evidence="1">The sequence shown here is derived from an EMBL/GenBank/DDBJ whole genome shotgun (WGS) entry which is preliminary data.</text>
</comment>